<protein>
    <recommendedName>
        <fullName evidence="4">DUF3955 domain-containing protein</fullName>
    </recommendedName>
</protein>
<feature type="transmembrane region" description="Helical" evidence="1">
    <location>
        <begin position="21"/>
        <end position="43"/>
    </location>
</feature>
<comment type="caution">
    <text evidence="2">The sequence shown here is derived from an EMBL/GenBank/DDBJ whole genome shotgun (WGS) entry which is preliminary data.</text>
</comment>
<proteinExistence type="predicted"/>
<dbReference type="Proteomes" id="UP001500279">
    <property type="component" value="Unassembled WGS sequence"/>
</dbReference>
<keyword evidence="1" id="KW-1133">Transmembrane helix</keyword>
<evidence type="ECO:0008006" key="4">
    <source>
        <dbReference type="Google" id="ProtNLM"/>
    </source>
</evidence>
<evidence type="ECO:0000313" key="2">
    <source>
        <dbReference type="EMBL" id="GAA0743561.1"/>
    </source>
</evidence>
<evidence type="ECO:0000256" key="1">
    <source>
        <dbReference type="SAM" id="Phobius"/>
    </source>
</evidence>
<evidence type="ECO:0000313" key="3">
    <source>
        <dbReference type="Proteomes" id="UP001500279"/>
    </source>
</evidence>
<sequence length="92" mass="9934">MKTRAQQNASVEHVGLVLIRGLLVLALLAFALMGTCGGVFSLLDLRSAHPGESEFIGMLPYASLGIGVLGVGACWSVLRWLRRRREASRLAQ</sequence>
<gene>
    <name evidence="2" type="ORF">GCM10009107_08220</name>
</gene>
<name>A0ABP3UVY1_9BURK</name>
<reference evidence="3" key="1">
    <citation type="journal article" date="2019" name="Int. J. Syst. Evol. Microbiol.">
        <title>The Global Catalogue of Microorganisms (GCM) 10K type strain sequencing project: providing services to taxonomists for standard genome sequencing and annotation.</title>
        <authorList>
            <consortium name="The Broad Institute Genomics Platform"/>
            <consortium name="The Broad Institute Genome Sequencing Center for Infectious Disease"/>
            <person name="Wu L."/>
            <person name="Ma J."/>
        </authorList>
    </citation>
    <scope>NUCLEOTIDE SEQUENCE [LARGE SCALE GENOMIC DNA]</scope>
    <source>
        <strain evidence="3">JCM 15503</strain>
    </source>
</reference>
<keyword evidence="1" id="KW-0812">Transmembrane</keyword>
<feature type="transmembrane region" description="Helical" evidence="1">
    <location>
        <begin position="55"/>
        <end position="78"/>
    </location>
</feature>
<organism evidence="2 3">
    <name type="scientific">Ideonella azotifigens</name>
    <dbReference type="NCBI Taxonomy" id="513160"/>
    <lineage>
        <taxon>Bacteria</taxon>
        <taxon>Pseudomonadati</taxon>
        <taxon>Pseudomonadota</taxon>
        <taxon>Betaproteobacteria</taxon>
        <taxon>Burkholderiales</taxon>
        <taxon>Sphaerotilaceae</taxon>
        <taxon>Ideonella</taxon>
    </lineage>
</organism>
<dbReference type="RefSeq" id="WP_141287249.1">
    <property type="nucleotide sequence ID" value="NZ_BAAAEW010000004.1"/>
</dbReference>
<dbReference type="EMBL" id="BAAAEW010000004">
    <property type="protein sequence ID" value="GAA0743561.1"/>
    <property type="molecule type" value="Genomic_DNA"/>
</dbReference>
<keyword evidence="1" id="KW-0472">Membrane</keyword>
<accession>A0ABP3UVY1</accession>
<keyword evidence="3" id="KW-1185">Reference proteome</keyword>